<name>A0A7K0GN71_PARDI</name>
<accession>A0A7K0GN71</accession>
<protein>
    <submittedName>
        <fullName evidence="1">Uncharacterized protein</fullName>
    </submittedName>
</protein>
<comment type="caution">
    <text evidence="1">The sequence shown here is derived from an EMBL/GenBank/DDBJ whole genome shotgun (WGS) entry which is preliminary data.</text>
</comment>
<sequence>MTNPRDELIEAKVIREEDFALEAWRARVPFPEMRRRALSALGYAISESGLRALVKSARARVGDLAMTRDERIERQQAEIDERAARASFDLRKWHALAQEPQPDRDEYADTSEHRDALAAWAKRVEVANKAIADADRRLQAAMKDEREIYGDNAATKIEAEVTTRDGVLDDLNAALVSLGREPVEAGVGP</sequence>
<reference evidence="1 2" key="1">
    <citation type="journal article" date="2019" name="Nat. Med.">
        <title>A library of human gut bacterial isolates paired with longitudinal multiomics data enables mechanistic microbiome research.</title>
        <authorList>
            <person name="Poyet M."/>
            <person name="Groussin M."/>
            <person name="Gibbons S.M."/>
            <person name="Avila-Pacheco J."/>
            <person name="Jiang X."/>
            <person name="Kearney S.M."/>
            <person name="Perrotta A.R."/>
            <person name="Berdy B."/>
            <person name="Zhao S."/>
            <person name="Lieberman T.D."/>
            <person name="Swanson P.K."/>
            <person name="Smith M."/>
            <person name="Roesemann S."/>
            <person name="Alexander J.E."/>
            <person name="Rich S.A."/>
            <person name="Livny J."/>
            <person name="Vlamakis H."/>
            <person name="Clish C."/>
            <person name="Bullock K."/>
            <person name="Deik A."/>
            <person name="Scott J."/>
            <person name="Pierce K.A."/>
            <person name="Xavier R.J."/>
            <person name="Alm E.J."/>
        </authorList>
    </citation>
    <scope>NUCLEOTIDE SEQUENCE [LARGE SCALE GENOMIC DNA]</scope>
    <source>
        <strain evidence="1 2">BIOML-A41</strain>
    </source>
</reference>
<dbReference type="RefSeq" id="WP_154398322.1">
    <property type="nucleotide sequence ID" value="NZ_WKLT01000051.1"/>
</dbReference>
<evidence type="ECO:0000313" key="1">
    <source>
        <dbReference type="EMBL" id="MRY60594.1"/>
    </source>
</evidence>
<organism evidence="1 2">
    <name type="scientific">Parabacteroides distasonis</name>
    <dbReference type="NCBI Taxonomy" id="823"/>
    <lineage>
        <taxon>Bacteria</taxon>
        <taxon>Pseudomonadati</taxon>
        <taxon>Bacteroidota</taxon>
        <taxon>Bacteroidia</taxon>
        <taxon>Bacteroidales</taxon>
        <taxon>Tannerellaceae</taxon>
        <taxon>Parabacteroides</taxon>
    </lineage>
</organism>
<dbReference type="Proteomes" id="UP000463337">
    <property type="component" value="Unassembled WGS sequence"/>
</dbReference>
<proteinExistence type="predicted"/>
<dbReference type="AlphaFoldDB" id="A0A7K0GN71"/>
<gene>
    <name evidence="1" type="ORF">GKD59_22410</name>
</gene>
<dbReference type="EMBL" id="WKLT01000051">
    <property type="protein sequence ID" value="MRY60594.1"/>
    <property type="molecule type" value="Genomic_DNA"/>
</dbReference>
<evidence type="ECO:0000313" key="2">
    <source>
        <dbReference type="Proteomes" id="UP000463337"/>
    </source>
</evidence>